<evidence type="ECO:0000313" key="3">
    <source>
        <dbReference type="Proteomes" id="UP000292884"/>
    </source>
</evidence>
<evidence type="ECO:0000313" key="2">
    <source>
        <dbReference type="EMBL" id="TCC94193.1"/>
    </source>
</evidence>
<dbReference type="Proteomes" id="UP000292884">
    <property type="component" value="Unassembled WGS sequence"/>
</dbReference>
<gene>
    <name evidence="2" type="ORF">EZ428_05285</name>
</gene>
<dbReference type="PANTHER" id="PTHR34585:SF22">
    <property type="entry name" value="HELIX-TURN-HELIX DOMAIN-CONTAINING PROTEIN"/>
    <property type="match status" value="1"/>
</dbReference>
<comment type="caution">
    <text evidence="2">The sequence shown here is derived from an EMBL/GenBank/DDBJ whole genome shotgun (WGS) entry which is preliminary data.</text>
</comment>
<reference evidence="2 3" key="1">
    <citation type="submission" date="2019-02" db="EMBL/GenBank/DDBJ databases">
        <title>Pedobacter sp. RP-1-13 sp. nov., isolated from Arctic soil.</title>
        <authorList>
            <person name="Dahal R.H."/>
        </authorList>
    </citation>
    <scope>NUCLEOTIDE SEQUENCE [LARGE SCALE GENOMIC DNA]</scope>
    <source>
        <strain evidence="2 3">RP-1-13</strain>
    </source>
</reference>
<name>A0A4R0N495_9SPHI</name>
<dbReference type="AlphaFoldDB" id="A0A4R0N495"/>
<dbReference type="GO" id="GO:0003677">
    <property type="term" value="F:DNA binding"/>
    <property type="evidence" value="ECO:0007669"/>
    <property type="project" value="UniProtKB-KW"/>
</dbReference>
<dbReference type="EMBL" id="SJSK01000001">
    <property type="protein sequence ID" value="TCC94193.1"/>
    <property type="molecule type" value="Genomic_DNA"/>
</dbReference>
<dbReference type="RefSeq" id="WP_131552054.1">
    <property type="nucleotide sequence ID" value="NZ_SJSK01000001.1"/>
</dbReference>
<protein>
    <submittedName>
        <fullName evidence="2">DNA-binding protein</fullName>
    </submittedName>
</protein>
<keyword evidence="2" id="KW-0238">DNA-binding</keyword>
<keyword evidence="3" id="KW-1185">Reference proteome</keyword>
<dbReference type="OrthoDB" id="773121at2"/>
<dbReference type="PANTHER" id="PTHR34585">
    <property type="match status" value="1"/>
</dbReference>
<accession>A0A4R0N495</accession>
<organism evidence="2 3">
    <name type="scientific">Pedobacter frigiditerrae</name>
    <dbReference type="NCBI Taxonomy" id="2530452"/>
    <lineage>
        <taxon>Bacteria</taxon>
        <taxon>Pseudomonadati</taxon>
        <taxon>Bacteroidota</taxon>
        <taxon>Sphingobacteriia</taxon>
        <taxon>Sphingobacteriales</taxon>
        <taxon>Sphingobacteriaceae</taxon>
        <taxon>Pedobacter</taxon>
    </lineage>
</organism>
<feature type="domain" description="Helix-turn-helix" evidence="1">
    <location>
        <begin position="35"/>
        <end position="83"/>
    </location>
</feature>
<dbReference type="InterPro" id="IPR041657">
    <property type="entry name" value="HTH_17"/>
</dbReference>
<dbReference type="Pfam" id="PF12728">
    <property type="entry name" value="HTH_17"/>
    <property type="match status" value="1"/>
</dbReference>
<evidence type="ECO:0000259" key="1">
    <source>
        <dbReference type="Pfam" id="PF12728"/>
    </source>
</evidence>
<proteinExistence type="predicted"/>
<sequence>MHTEILSKLDELLALQHQLVNLCQSLSQPLPPEEWLDNADVKNLLKISDSSLYRLRKNKLLPAKQVAGKWYYNFAVLQELLAAKPNFMPDT</sequence>